<proteinExistence type="predicted"/>
<dbReference type="Proteomes" id="UP000256424">
    <property type="component" value="Unassembled WGS sequence"/>
</dbReference>
<dbReference type="EMBL" id="NXLW01000004">
    <property type="protein sequence ID" value="RDU72922.1"/>
    <property type="molecule type" value="Genomic_DNA"/>
</dbReference>
<gene>
    <name evidence="2" type="ORF">CQA66_03295</name>
</gene>
<keyword evidence="1" id="KW-0812">Transmembrane</keyword>
<accession>A0A3D8J668</accession>
<keyword evidence="3" id="KW-1185">Reference proteome</keyword>
<feature type="transmembrane region" description="Helical" evidence="1">
    <location>
        <begin position="50"/>
        <end position="66"/>
    </location>
</feature>
<comment type="caution">
    <text evidence="2">The sequence shown here is derived from an EMBL/GenBank/DDBJ whole genome shotgun (WGS) entry which is preliminary data.</text>
</comment>
<protein>
    <submittedName>
        <fullName evidence="2">Uncharacterized protein</fullName>
    </submittedName>
</protein>
<dbReference type="OrthoDB" id="5330174at2"/>
<dbReference type="AlphaFoldDB" id="A0A3D8J668"/>
<evidence type="ECO:0000256" key="1">
    <source>
        <dbReference type="SAM" id="Phobius"/>
    </source>
</evidence>
<organism evidence="2 3">
    <name type="scientific">Helicobacter aurati</name>
    <dbReference type="NCBI Taxonomy" id="137778"/>
    <lineage>
        <taxon>Bacteria</taxon>
        <taxon>Pseudomonadati</taxon>
        <taxon>Campylobacterota</taxon>
        <taxon>Epsilonproteobacteria</taxon>
        <taxon>Campylobacterales</taxon>
        <taxon>Helicobacteraceae</taxon>
        <taxon>Helicobacter</taxon>
    </lineage>
</organism>
<reference evidence="2 3" key="1">
    <citation type="submission" date="2018-04" db="EMBL/GenBank/DDBJ databases">
        <title>Novel Campyloabacter and Helicobacter Species and Strains.</title>
        <authorList>
            <person name="Mannion A.J."/>
            <person name="Shen Z."/>
            <person name="Fox J.G."/>
        </authorList>
    </citation>
    <scope>NUCLEOTIDE SEQUENCE [LARGE SCALE GENOMIC DNA]</scope>
    <source>
        <strain evidence="2 3">MIT 97-5075</strain>
    </source>
</reference>
<keyword evidence="1" id="KW-0472">Membrane</keyword>
<evidence type="ECO:0000313" key="3">
    <source>
        <dbReference type="Proteomes" id="UP000256424"/>
    </source>
</evidence>
<keyword evidence="1" id="KW-1133">Transmembrane helix</keyword>
<name>A0A3D8J668_9HELI</name>
<dbReference type="RefSeq" id="WP_147289201.1">
    <property type="nucleotide sequence ID" value="NZ_FZPM01000013.1"/>
</dbReference>
<sequence length="71" mass="7960">MIQAQVAKENLESIIAIISRTDANFLFNRIETSKVVLLDSKKMKETKGEFLSILITFIGYTSFANAPPHES</sequence>
<evidence type="ECO:0000313" key="2">
    <source>
        <dbReference type="EMBL" id="RDU72922.1"/>
    </source>
</evidence>